<keyword evidence="1" id="KW-0547">Nucleotide-binding</keyword>
<evidence type="ECO:0000256" key="5">
    <source>
        <dbReference type="ARBA" id="ARBA00023163"/>
    </source>
</evidence>
<dbReference type="PANTHER" id="PTHR32071:SF57">
    <property type="entry name" value="C4-DICARBOXYLATE TRANSPORT TRANSCRIPTIONAL REGULATORY PROTEIN DCTD"/>
    <property type="match status" value="1"/>
</dbReference>
<dbReference type="CDD" id="cd00009">
    <property type="entry name" value="AAA"/>
    <property type="match status" value="1"/>
</dbReference>
<dbReference type="InterPro" id="IPR013767">
    <property type="entry name" value="PAS_fold"/>
</dbReference>
<dbReference type="CDD" id="cd00130">
    <property type="entry name" value="PAS"/>
    <property type="match status" value="1"/>
</dbReference>
<evidence type="ECO:0000256" key="3">
    <source>
        <dbReference type="ARBA" id="ARBA00022840"/>
    </source>
</evidence>
<dbReference type="Pfam" id="PF25601">
    <property type="entry name" value="AAA_lid_14"/>
    <property type="match status" value="1"/>
</dbReference>
<evidence type="ECO:0000256" key="6">
    <source>
        <dbReference type="ARBA" id="ARBA00029500"/>
    </source>
</evidence>
<reference evidence="11 12" key="1">
    <citation type="submission" date="2014-03" db="EMBL/GenBank/DDBJ databases">
        <title>Genome sequence of Clostridium litorale W6, DSM 5388.</title>
        <authorList>
            <person name="Poehlein A."/>
            <person name="Jagirdar A."/>
            <person name="Khonsari B."/>
            <person name="Chibani C.M."/>
            <person name="Gutierrez Gutierrez D.A."/>
            <person name="Davydova E."/>
            <person name="Alghaithi H.S."/>
            <person name="Nair K.P."/>
            <person name="Dhamotharan K."/>
            <person name="Chandran L."/>
            <person name="G W."/>
            <person name="Daniel R."/>
        </authorList>
    </citation>
    <scope>NUCLEOTIDE SEQUENCE [LARGE SCALE GENOMIC DNA]</scope>
    <source>
        <strain evidence="11 12">W6</strain>
    </source>
</reference>
<dbReference type="AlphaFoldDB" id="A0A069RM92"/>
<dbReference type="STRING" id="1121324.CLIT_10c00440"/>
<dbReference type="PROSITE" id="PS00675">
    <property type="entry name" value="SIGMA54_INTERACT_1"/>
    <property type="match status" value="1"/>
</dbReference>
<evidence type="ECO:0000259" key="9">
    <source>
        <dbReference type="PROSITE" id="PS51671"/>
    </source>
</evidence>
<gene>
    <name evidence="11" type="primary">stc3</name>
    <name evidence="10" type="synonym">stc4</name>
    <name evidence="11" type="ORF">CLIT_10c00440</name>
    <name evidence="10" type="ORF">CLIT_23c01620</name>
</gene>
<evidence type="ECO:0000256" key="4">
    <source>
        <dbReference type="ARBA" id="ARBA00023015"/>
    </source>
</evidence>
<evidence type="ECO:0000256" key="1">
    <source>
        <dbReference type="ARBA" id="ARBA00022741"/>
    </source>
</evidence>
<dbReference type="Gene3D" id="1.10.8.60">
    <property type="match status" value="1"/>
</dbReference>
<dbReference type="InterPro" id="IPR025662">
    <property type="entry name" value="Sigma_54_int_dom_ATP-bd_1"/>
</dbReference>
<accession>A0A069RM92</accession>
<proteinExistence type="predicted"/>
<evidence type="ECO:0000259" key="8">
    <source>
        <dbReference type="PROSITE" id="PS50112"/>
    </source>
</evidence>
<evidence type="ECO:0000313" key="11">
    <source>
        <dbReference type="EMBL" id="KDR95317.1"/>
    </source>
</evidence>
<dbReference type="InterPro" id="IPR003593">
    <property type="entry name" value="AAA+_ATPase"/>
</dbReference>
<dbReference type="Gene3D" id="3.40.50.300">
    <property type="entry name" value="P-loop containing nucleotide triphosphate hydrolases"/>
    <property type="match status" value="1"/>
</dbReference>
<dbReference type="SUPFAM" id="SSF55785">
    <property type="entry name" value="PYP-like sensor domain (PAS domain)"/>
    <property type="match status" value="1"/>
</dbReference>
<feature type="domain" description="ACT" evidence="9">
    <location>
        <begin position="6"/>
        <end position="78"/>
    </location>
</feature>
<dbReference type="PROSITE" id="PS51671">
    <property type="entry name" value="ACT"/>
    <property type="match status" value="1"/>
</dbReference>
<dbReference type="PANTHER" id="PTHR32071">
    <property type="entry name" value="TRANSCRIPTIONAL REGULATORY PROTEIN"/>
    <property type="match status" value="1"/>
</dbReference>
<dbReference type="FunFam" id="3.40.50.300:FF:000006">
    <property type="entry name" value="DNA-binding transcriptional regulator NtrC"/>
    <property type="match status" value="1"/>
</dbReference>
<dbReference type="Gene3D" id="3.30.450.20">
    <property type="entry name" value="PAS domain"/>
    <property type="match status" value="1"/>
</dbReference>
<dbReference type="EMBL" id="JJMM01000026">
    <property type="protein sequence ID" value="KDR93890.1"/>
    <property type="molecule type" value="Genomic_DNA"/>
</dbReference>
<evidence type="ECO:0000313" key="10">
    <source>
        <dbReference type="EMBL" id="KDR93890.1"/>
    </source>
</evidence>
<dbReference type="InterPro" id="IPR030828">
    <property type="entry name" value="HTH_TyrR"/>
</dbReference>
<dbReference type="InterPro" id="IPR058031">
    <property type="entry name" value="AAA_lid_NorR"/>
</dbReference>
<dbReference type="eggNOG" id="COG3829">
    <property type="taxonomic scope" value="Bacteria"/>
</dbReference>
<dbReference type="SUPFAM" id="SSF52540">
    <property type="entry name" value="P-loop containing nucleoside triphosphate hydrolases"/>
    <property type="match status" value="1"/>
</dbReference>
<keyword evidence="5" id="KW-0804">Transcription</keyword>
<dbReference type="InterPro" id="IPR025944">
    <property type="entry name" value="Sigma_54_int_dom_CS"/>
</dbReference>
<dbReference type="SMART" id="SM00091">
    <property type="entry name" value="PAS"/>
    <property type="match status" value="1"/>
</dbReference>
<keyword evidence="3" id="KW-0067">ATP-binding</keyword>
<dbReference type="Pfam" id="PF00989">
    <property type="entry name" value="PAS"/>
    <property type="match status" value="1"/>
</dbReference>
<evidence type="ECO:0000313" key="12">
    <source>
        <dbReference type="Proteomes" id="UP000027946"/>
    </source>
</evidence>
<dbReference type="PROSITE" id="PS00688">
    <property type="entry name" value="SIGMA54_INTERACT_3"/>
    <property type="match status" value="1"/>
</dbReference>
<dbReference type="PROSITE" id="PS50112">
    <property type="entry name" value="PAS"/>
    <property type="match status" value="1"/>
</dbReference>
<dbReference type="NCBIfam" id="TIGR04381">
    <property type="entry name" value="HTH_TypR"/>
    <property type="match status" value="1"/>
</dbReference>
<name>A0A069RM92_PEPLI</name>
<keyword evidence="12" id="KW-1185">Reference proteome</keyword>
<dbReference type="Pfam" id="PF18024">
    <property type="entry name" value="HTH_50"/>
    <property type="match status" value="1"/>
</dbReference>
<dbReference type="InterPro" id="IPR009057">
    <property type="entry name" value="Homeodomain-like_sf"/>
</dbReference>
<organism evidence="11 12">
    <name type="scientific">Peptoclostridium litorale DSM 5388</name>
    <dbReference type="NCBI Taxonomy" id="1121324"/>
    <lineage>
        <taxon>Bacteria</taxon>
        <taxon>Bacillati</taxon>
        <taxon>Bacillota</taxon>
        <taxon>Clostridia</taxon>
        <taxon>Peptostreptococcales</taxon>
        <taxon>Peptoclostridiaceae</taxon>
        <taxon>Peptoclostridium</taxon>
    </lineage>
</organism>
<dbReference type="InterPro" id="IPR002078">
    <property type="entry name" value="Sigma_54_int"/>
</dbReference>
<evidence type="ECO:0000256" key="2">
    <source>
        <dbReference type="ARBA" id="ARBA00022797"/>
    </source>
</evidence>
<dbReference type="GO" id="GO:0006355">
    <property type="term" value="P:regulation of DNA-templated transcription"/>
    <property type="evidence" value="ECO:0007669"/>
    <property type="project" value="InterPro"/>
</dbReference>
<dbReference type="InterPro" id="IPR027417">
    <property type="entry name" value="P-loop_NTPase"/>
</dbReference>
<dbReference type="RefSeq" id="WP_038263425.1">
    <property type="nucleotide sequence ID" value="NZ_FSRH01000004.1"/>
</dbReference>
<sequence>MAGPLRYEITTKDKIGMTLSILTALYNKKVNINSLEVFPKKVCIRIDDISGIQKHEVEKDIMEIDGVIGIKTIQLLSYEENERRLIAMIDAVAEGIIAVNKNLEVEIFNRYCENLFGIKKEEVLGTDVRDLITENAPIVNLLDTGEKYDNLEFKMDFKNGHLHYLTTGRPILGDNGEILGAVASIEDIEKAIELANIVSVTDQGAFKEVVGNSRAIERVKKIAATVARSNSTILLRGESGTGKEVFARAIHNLSDRNSFDFIAINCAALPESLLESELFGYEKGSFTGALATGKDGLFIKASGSTLFLDEIGELSMPLQAKLLRVLQEGKIRRIGSGSEESVDVRIIAATNKNLEDMIKNGSFREDLYYRLNVIPIYIPPLSERKEDIGLLAKFFMDKLGRKIGKRVDGFEIGFLNGLMDYDWPGNVRELENVIERAINLCEGKLLTRDHLIIDFEKDLKRIERISRFEEDMSLAQVVEICEKQAIIEALKKSGSIRKAARGLGVSHTTIMNKIKKYNIQWQ</sequence>
<dbReference type="EMBL" id="JJMM01000010">
    <property type="protein sequence ID" value="KDR95317.1"/>
    <property type="molecule type" value="Genomic_DNA"/>
</dbReference>
<dbReference type="InterPro" id="IPR035965">
    <property type="entry name" value="PAS-like_dom_sf"/>
</dbReference>
<dbReference type="GO" id="GO:0003677">
    <property type="term" value="F:DNA binding"/>
    <property type="evidence" value="ECO:0007669"/>
    <property type="project" value="UniProtKB-KW"/>
</dbReference>
<dbReference type="InterPro" id="IPR000014">
    <property type="entry name" value="PAS"/>
</dbReference>
<dbReference type="SUPFAM" id="SSF46689">
    <property type="entry name" value="Homeodomain-like"/>
    <property type="match status" value="1"/>
</dbReference>
<dbReference type="PROSITE" id="PS50045">
    <property type="entry name" value="SIGMA54_INTERACT_4"/>
    <property type="match status" value="1"/>
</dbReference>
<dbReference type="SMART" id="SM00382">
    <property type="entry name" value="AAA"/>
    <property type="match status" value="1"/>
</dbReference>
<dbReference type="NCBIfam" id="TIGR00229">
    <property type="entry name" value="sensory_box"/>
    <property type="match status" value="1"/>
</dbReference>
<dbReference type="OrthoDB" id="9803970at2"/>
<comment type="caution">
    <text evidence="11">The sequence shown here is derived from an EMBL/GenBank/DDBJ whole genome shotgun (WGS) entry which is preliminary data.</text>
</comment>
<keyword evidence="2" id="KW-0058">Aromatic hydrocarbons catabolism</keyword>
<dbReference type="Proteomes" id="UP000027946">
    <property type="component" value="Unassembled WGS sequence"/>
</dbReference>
<dbReference type="InterPro" id="IPR002912">
    <property type="entry name" value="ACT_dom"/>
</dbReference>
<dbReference type="Gene3D" id="3.30.70.260">
    <property type="match status" value="1"/>
</dbReference>
<feature type="domain" description="PAS" evidence="8">
    <location>
        <begin position="81"/>
        <end position="132"/>
    </location>
</feature>
<dbReference type="Pfam" id="PF00158">
    <property type="entry name" value="Sigma54_activat"/>
    <property type="match status" value="1"/>
</dbReference>
<dbReference type="Gene3D" id="1.10.10.60">
    <property type="entry name" value="Homeodomain-like"/>
    <property type="match status" value="1"/>
</dbReference>
<feature type="domain" description="Sigma-54 factor interaction" evidence="7">
    <location>
        <begin position="209"/>
        <end position="439"/>
    </location>
</feature>
<dbReference type="GO" id="GO:0005524">
    <property type="term" value="F:ATP binding"/>
    <property type="evidence" value="ECO:0007669"/>
    <property type="project" value="UniProtKB-KW"/>
</dbReference>
<protein>
    <recommendedName>
        <fullName evidence="6">HTH-type transcriptional regulatory protein TyrR</fullName>
    </recommendedName>
</protein>
<evidence type="ECO:0000259" key="7">
    <source>
        <dbReference type="PROSITE" id="PS50045"/>
    </source>
</evidence>
<keyword evidence="4" id="KW-0805">Transcription regulation</keyword>